<evidence type="ECO:0000256" key="6">
    <source>
        <dbReference type="ARBA" id="ARBA00023004"/>
    </source>
</evidence>
<dbReference type="SUPFAM" id="SSF54862">
    <property type="entry name" value="4Fe-4S ferredoxins"/>
    <property type="match status" value="1"/>
</dbReference>
<dbReference type="Gene3D" id="3.40.50.360">
    <property type="match status" value="1"/>
</dbReference>
<evidence type="ECO:0000256" key="4">
    <source>
        <dbReference type="ARBA" id="ARBA00022737"/>
    </source>
</evidence>
<evidence type="ECO:0000313" key="9">
    <source>
        <dbReference type="EMBL" id="PAB60262.1"/>
    </source>
</evidence>
<keyword evidence="2" id="KW-0004">4Fe-4S</keyword>
<keyword evidence="4" id="KW-0677">Repeat</keyword>
<dbReference type="InterPro" id="IPR017900">
    <property type="entry name" value="4Fe4S_Fe_S_CS"/>
</dbReference>
<accession>A0A267MLH9</accession>
<keyword evidence="3" id="KW-0479">Metal-binding</keyword>
<dbReference type="GO" id="GO:0051539">
    <property type="term" value="F:4 iron, 4 sulfur cluster binding"/>
    <property type="evidence" value="ECO:0007669"/>
    <property type="project" value="UniProtKB-KW"/>
</dbReference>
<dbReference type="InterPro" id="IPR047964">
    <property type="entry name" value="EFR1-like"/>
</dbReference>
<comment type="caution">
    <text evidence="9">The sequence shown here is derived from an EMBL/GenBank/DDBJ whole genome shotgun (WGS) entry which is preliminary data.</text>
</comment>
<evidence type="ECO:0000256" key="2">
    <source>
        <dbReference type="ARBA" id="ARBA00022485"/>
    </source>
</evidence>
<dbReference type="Proteomes" id="UP000216024">
    <property type="component" value="Unassembled WGS sequence"/>
</dbReference>
<evidence type="ECO:0000256" key="3">
    <source>
        <dbReference type="ARBA" id="ARBA00022723"/>
    </source>
</evidence>
<dbReference type="Pfam" id="PF13187">
    <property type="entry name" value="Fer4_9"/>
    <property type="match status" value="1"/>
</dbReference>
<proteinExistence type="predicted"/>
<evidence type="ECO:0000313" key="10">
    <source>
        <dbReference type="Proteomes" id="UP000216024"/>
    </source>
</evidence>
<reference evidence="9 10" key="1">
    <citation type="submission" date="2017-06" db="EMBL/GenBank/DDBJ databases">
        <title>Draft genome sequence of anaerobic fermentative bacterium Anaeromicrobium sediminis DY2726D isolated from West Pacific Ocean sediments.</title>
        <authorList>
            <person name="Zeng X."/>
        </authorList>
    </citation>
    <scope>NUCLEOTIDE SEQUENCE [LARGE SCALE GENOMIC DNA]</scope>
    <source>
        <strain evidence="9 10">DY2726D</strain>
    </source>
</reference>
<dbReference type="AlphaFoldDB" id="A0A267MLH9"/>
<dbReference type="PROSITE" id="PS51379">
    <property type="entry name" value="4FE4S_FER_2"/>
    <property type="match status" value="2"/>
</dbReference>
<name>A0A267MLH9_9FIRM</name>
<keyword evidence="5" id="KW-0249">Electron transport</keyword>
<feature type="domain" description="4Fe-4S ferredoxin-type" evidence="8">
    <location>
        <begin position="203"/>
        <end position="229"/>
    </location>
</feature>
<dbReference type="SUPFAM" id="SSF52218">
    <property type="entry name" value="Flavoproteins"/>
    <property type="match status" value="1"/>
</dbReference>
<evidence type="ECO:0000256" key="1">
    <source>
        <dbReference type="ARBA" id="ARBA00022448"/>
    </source>
</evidence>
<sequence>MKLFYFTASGNCLAVAKKLGGELHSIPQVLKEGDFTFEDDQIGIIFPCYAVSTPTIVEEFLEKVKLKSDYIFGIVTYGKTHGGVLEHFEKIAKKNGIELSYMNSLLMVDNSIKFYDMDKQIRDQHTKRIDEHMEMILEDIQSRRELKKTSNFLMKYLSNLGNHMYKKEVGDYDKKFTVESHCNGCGVCEKVCPVNNIHVNDRPEFKHNCIRCYACTHNCPQNAIRLKGEKSKARFRNENVQLREIMEANNQN</sequence>
<keyword evidence="10" id="KW-1185">Reference proteome</keyword>
<protein>
    <submittedName>
        <fullName evidence="9">4Fe-4S ferredoxin</fullName>
    </submittedName>
</protein>
<dbReference type="PANTHER" id="PTHR43687:SF6">
    <property type="entry name" value="L-ASPARTATE SEMIALDEHYDE SULFURTRANSFERASE IRON-SULFUR SUBUNIT"/>
    <property type="match status" value="1"/>
</dbReference>
<feature type="domain" description="4Fe-4S ferredoxin-type" evidence="8">
    <location>
        <begin position="174"/>
        <end position="202"/>
    </location>
</feature>
<organism evidence="9 10">
    <name type="scientific">Anaeromicrobium sediminis</name>
    <dbReference type="NCBI Taxonomy" id="1478221"/>
    <lineage>
        <taxon>Bacteria</taxon>
        <taxon>Bacillati</taxon>
        <taxon>Bacillota</taxon>
        <taxon>Clostridia</taxon>
        <taxon>Peptostreptococcales</taxon>
        <taxon>Thermotaleaceae</taxon>
        <taxon>Anaeromicrobium</taxon>
    </lineage>
</organism>
<keyword evidence="1" id="KW-0813">Transport</keyword>
<keyword evidence="7" id="KW-0411">Iron-sulfur</keyword>
<keyword evidence="6" id="KW-0408">Iron</keyword>
<dbReference type="InterPro" id="IPR029039">
    <property type="entry name" value="Flavoprotein-like_sf"/>
</dbReference>
<dbReference type="NCBIfam" id="NF038196">
    <property type="entry name" value="ferrodoxin_EFR1"/>
    <property type="match status" value="1"/>
</dbReference>
<evidence type="ECO:0000256" key="5">
    <source>
        <dbReference type="ARBA" id="ARBA00022982"/>
    </source>
</evidence>
<dbReference type="PANTHER" id="PTHR43687">
    <property type="entry name" value="ADENYLYLSULFATE REDUCTASE, BETA SUBUNIT"/>
    <property type="match status" value="1"/>
</dbReference>
<dbReference type="GO" id="GO:0046872">
    <property type="term" value="F:metal ion binding"/>
    <property type="evidence" value="ECO:0007669"/>
    <property type="project" value="UniProtKB-KW"/>
</dbReference>
<dbReference type="InterPro" id="IPR050572">
    <property type="entry name" value="Fe-S_Ferredoxin"/>
</dbReference>
<dbReference type="EMBL" id="NIBG01000003">
    <property type="protein sequence ID" value="PAB60262.1"/>
    <property type="molecule type" value="Genomic_DNA"/>
</dbReference>
<dbReference type="PROSITE" id="PS00198">
    <property type="entry name" value="4FE4S_FER_1"/>
    <property type="match status" value="2"/>
</dbReference>
<dbReference type="Gene3D" id="3.30.70.20">
    <property type="match status" value="1"/>
</dbReference>
<evidence type="ECO:0000256" key="7">
    <source>
        <dbReference type="ARBA" id="ARBA00023014"/>
    </source>
</evidence>
<dbReference type="CDD" id="cd22066">
    <property type="entry name" value="WH2_Spire"/>
    <property type="match status" value="1"/>
</dbReference>
<gene>
    <name evidence="9" type="ORF">CCE28_05010</name>
</gene>
<dbReference type="InterPro" id="IPR017896">
    <property type="entry name" value="4Fe4S_Fe-S-bd"/>
</dbReference>
<dbReference type="RefSeq" id="WP_095131612.1">
    <property type="nucleotide sequence ID" value="NZ_NIBG01000003.1"/>
</dbReference>
<evidence type="ECO:0000259" key="8">
    <source>
        <dbReference type="PROSITE" id="PS51379"/>
    </source>
</evidence>
<dbReference type="OrthoDB" id="9813995at2"/>